<comment type="caution">
    <text evidence="3">The sequence shown here is derived from an EMBL/GenBank/DDBJ whole genome shotgun (WGS) entry which is preliminary data.</text>
</comment>
<gene>
    <name evidence="3" type="ORF">H6G74_19085</name>
</gene>
<feature type="chain" id="PRO_5047327444" evidence="2">
    <location>
        <begin position="27"/>
        <end position="471"/>
    </location>
</feature>
<feature type="region of interest" description="Disordered" evidence="1">
    <location>
        <begin position="452"/>
        <end position="471"/>
    </location>
</feature>
<keyword evidence="4" id="KW-1185">Reference proteome</keyword>
<accession>A0ABR8FZ00</accession>
<evidence type="ECO:0000256" key="1">
    <source>
        <dbReference type="SAM" id="MobiDB-lite"/>
    </source>
</evidence>
<keyword evidence="2" id="KW-0732">Signal</keyword>
<dbReference type="EMBL" id="JACJTB010000027">
    <property type="protein sequence ID" value="MBD2596418.1"/>
    <property type="molecule type" value="Genomic_DNA"/>
</dbReference>
<dbReference type="Proteomes" id="UP000603457">
    <property type="component" value="Unassembled WGS sequence"/>
</dbReference>
<feature type="region of interest" description="Disordered" evidence="1">
    <location>
        <begin position="41"/>
        <end position="124"/>
    </location>
</feature>
<sequence length="471" mass="50673">MSNSLRGKLPLLLTFCLVTSLLPASGSVLCPAIASNNYIADRDYGRNGSKGTSGRSGRDGRDGQNQTIFVDGSAVNLDLSGQDGEDGEDGGYGYRPDCGYQPENKNHDIHAANGGAGGDGGKGGNGGNGGSVTAYYTNLADLRKILVRATPGEGGRGGRGGNGTAGCNCRRRSWEVETCKGTPGSSDYKCTKKRYRCYDGRNGSNGSDGSDGNTGRLGVLSIVNSKEPLAADTPSINLSIAELTGKQFPLSKNKWNLRTGAASLLAPGSIIADEYREFDQRLEESFQLVWQEKQPSQSFSNQAVIVTLNDSKQVEVTFPEDLWVDANSQSENNLTTYTVNHAILKQDVTRLAVAEFTGAGENLNLKIVDLAAKSDILQTKFRVKFRARDNYGGFSDYQTVYTGDVPPEFVTRDYNRFTLALGKLKIPENALSPGTNVDIEVTATRSLGERSAKQTINWQSAIRQPSTTRQK</sequence>
<organism evidence="3 4">
    <name type="scientific">Nostoc spongiaeforme FACHB-130</name>
    <dbReference type="NCBI Taxonomy" id="1357510"/>
    <lineage>
        <taxon>Bacteria</taxon>
        <taxon>Bacillati</taxon>
        <taxon>Cyanobacteriota</taxon>
        <taxon>Cyanophyceae</taxon>
        <taxon>Nostocales</taxon>
        <taxon>Nostocaceae</taxon>
        <taxon>Nostoc</taxon>
    </lineage>
</organism>
<evidence type="ECO:0000256" key="2">
    <source>
        <dbReference type="SAM" id="SignalP"/>
    </source>
</evidence>
<name>A0ABR8FZ00_9NOSO</name>
<feature type="compositionally biased region" description="Gly residues" evidence="1">
    <location>
        <begin position="114"/>
        <end position="124"/>
    </location>
</feature>
<evidence type="ECO:0000313" key="3">
    <source>
        <dbReference type="EMBL" id="MBD2596418.1"/>
    </source>
</evidence>
<reference evidence="3 4" key="1">
    <citation type="journal article" date="2020" name="ISME J.">
        <title>Comparative genomics reveals insights into cyanobacterial evolution and habitat adaptation.</title>
        <authorList>
            <person name="Chen M.Y."/>
            <person name="Teng W.K."/>
            <person name="Zhao L."/>
            <person name="Hu C.X."/>
            <person name="Zhou Y.K."/>
            <person name="Han B.P."/>
            <person name="Song L.R."/>
            <person name="Shu W.S."/>
        </authorList>
    </citation>
    <scope>NUCLEOTIDE SEQUENCE [LARGE SCALE GENOMIC DNA]</scope>
    <source>
        <strain evidence="3 4">FACHB-130</strain>
    </source>
</reference>
<proteinExistence type="predicted"/>
<feature type="compositionally biased region" description="Low complexity" evidence="1">
    <location>
        <begin position="46"/>
        <end position="55"/>
    </location>
</feature>
<feature type="compositionally biased region" description="Polar residues" evidence="1">
    <location>
        <begin position="453"/>
        <end position="471"/>
    </location>
</feature>
<protein>
    <submittedName>
        <fullName evidence="3">Collagen-like protein</fullName>
    </submittedName>
</protein>
<dbReference type="RefSeq" id="WP_190969157.1">
    <property type="nucleotide sequence ID" value="NZ_JACJTB010000027.1"/>
</dbReference>
<feature type="signal peptide" evidence="2">
    <location>
        <begin position="1"/>
        <end position="26"/>
    </location>
</feature>
<evidence type="ECO:0000313" key="4">
    <source>
        <dbReference type="Proteomes" id="UP000603457"/>
    </source>
</evidence>